<dbReference type="EMBL" id="CP000249">
    <property type="protein sequence ID" value="ABD11350.1"/>
    <property type="molecule type" value="Genomic_DNA"/>
</dbReference>
<dbReference type="Gene3D" id="3.30.559.10">
    <property type="entry name" value="Chloramphenicol acetyltransferase-like domain"/>
    <property type="match status" value="1"/>
</dbReference>
<keyword evidence="2" id="KW-0596">Phosphopantetheine</keyword>
<dbReference type="Gene3D" id="1.10.1200.10">
    <property type="entry name" value="ACP-like"/>
    <property type="match status" value="1"/>
</dbReference>
<dbReference type="InterPro" id="IPR001242">
    <property type="entry name" value="Condensation_dom"/>
</dbReference>
<dbReference type="NCBIfam" id="TIGR01733">
    <property type="entry name" value="AA-adenyl-dom"/>
    <property type="match status" value="1"/>
</dbReference>
<dbReference type="SUPFAM" id="SSF56801">
    <property type="entry name" value="Acetyl-CoA synthetase-like"/>
    <property type="match status" value="1"/>
</dbReference>
<dbReference type="InterPro" id="IPR020845">
    <property type="entry name" value="AMP-binding_CS"/>
</dbReference>
<dbReference type="Pfam" id="PF13193">
    <property type="entry name" value="AMP-binding_C"/>
    <property type="match status" value="1"/>
</dbReference>
<dbReference type="InterPro" id="IPR023213">
    <property type="entry name" value="CAT-like_dom_sf"/>
</dbReference>
<dbReference type="PROSITE" id="PS50075">
    <property type="entry name" value="CARRIER"/>
    <property type="match status" value="1"/>
</dbReference>
<dbReference type="InterPro" id="IPR009081">
    <property type="entry name" value="PP-bd_ACP"/>
</dbReference>
<dbReference type="GO" id="GO:0044550">
    <property type="term" value="P:secondary metabolite biosynthetic process"/>
    <property type="evidence" value="ECO:0007669"/>
    <property type="project" value="UniProtKB-ARBA"/>
</dbReference>
<comment type="cofactor">
    <cofactor evidence="1">
        <name>pantetheine 4'-phosphate</name>
        <dbReference type="ChEBI" id="CHEBI:47942"/>
    </cofactor>
</comment>
<dbReference type="SUPFAM" id="SSF52777">
    <property type="entry name" value="CoA-dependent acyltransferases"/>
    <property type="match status" value="2"/>
</dbReference>
<dbReference type="PhylomeDB" id="Q2JBJ2"/>
<dbReference type="InterPro" id="IPR010071">
    <property type="entry name" value="AA_adenyl_dom"/>
</dbReference>
<dbReference type="Gene3D" id="3.30.559.30">
    <property type="entry name" value="Nonribosomal peptide synthetase, condensation domain"/>
    <property type="match status" value="2"/>
</dbReference>
<dbReference type="FunFam" id="3.40.50.980:FF:000001">
    <property type="entry name" value="Non-ribosomal peptide synthetase"/>
    <property type="match status" value="1"/>
</dbReference>
<dbReference type="Proteomes" id="UP000001937">
    <property type="component" value="Chromosome"/>
</dbReference>
<sequence length="1373" mass="152358">MRSGGDVERIPLSAVQHAMLLHSGSAPGEGFYVLQKLFTLREQLNLAVFEQALRDLFDWHPMLRTRLLLDHPDGPSQVVSSDVDVSLPARDWRQLDSATRQQSLREYLDDDKRRSFDFAAGPPMRFAVFRMDNHEYEFVWTTHHALMDGRSLFMVSAELFERYDHLLVGRRAERPRPRPYRDYVAWLAEQDLVAAESFWRADLAGVTEPTPFVVDVVRVPDPGENVLTAVETELSEEMTRALELLVREQQVTANNVVQAAWTVLLQQLSGRHDVVFGTTRACRGFLDGAQDMLGLFLNTLPFRVVAPSTMTVIELLKRLRRHQLALREFEHTSPTRIHTWSDIPASLPMFESLLIFENYLPATRLRSLGGSWRHREFRLEEQTNYPLTLYANHDHRLILRIGYDRRRFTDKTVERMGSQVRRLLEAMVAAPEVPLGALPKLAPEELAGRRTKGLAGPVGPVEPVEPGEPAGVVEHETDWVRRLMSVEPLDLPRRNPVADPPHRYRDIRFPVPADLAGVEEKMAARDGDGRGRDRSEWLLTVLLAFLVRFSGADGPDVDLSWEAESDASGGDGIPLARHRPFRVPSLNESRGFLEFRREVARQLRLFSGRSGHPRDLGVRHAELRACAPWAERGMPVAVELVDNLDVAAEPRSATVLFAQIPRDGEGCRWLIAENVLQTGAADTMRSMFVAFLEALTGSATADLTQLPLLSPEDTQRVLVTWNDTDADYPRDLCAHQLFIRQARSRPEAPAVVCSDRSLSYGELDRRSTRLAAFLGRHGIGPGSLVGIYLERSEEIVVAVLGVMKSGAAFVPLDPVYPPDRITQMLTSSGSTLLLTRTSLEPDVRDCPATVVTLDQYWDVIATAGGGPGEEHDEESDEEKYDRGSPEGRAYVIYTSGSTGRPKGVDVGHRALTNLLCSMARTPGFTEYDRLLAVTTVCFDIAYLELLLPLVTGGQVEVVPADVASDGFELRRRIERSRPTVMQATPATWRMLIAAAWEGDRGLTALCGGEQLPRDLADGLLARVAKVWNLYGPTETTIWSSVDRVEPGRQVTIGRPIANTRFYVLDRWLQPVPPGVPGELYIGGDGVAAGYLGEPELTRERFVRDPFGPDESAVMYRTGDIVRHLPDGRIDYLHRVDNQVKLHGYRIEPGEIEEALRRHDGIAEAVVCPRDIAPGNRQLVAYLVSAESGLGARPEELRRYLRTRLPPYMIPAAFVTVTRLPLTANGKIDRRSLPGPPEVLPPAGGERVLPRSELEAAVASIWRGVLGVPEVGIDENFFDAGGNSLLLMQVLIRLQAELSESLTRVDMFAYPTVRGLAAYLSTAAPRRSGDAGSGAPHPPGRAGAPEESGGRSRSALAGLRRRRGGLSSRQPPGA</sequence>
<protein>
    <submittedName>
        <fullName evidence="6">Amino acid adenylation</fullName>
    </submittedName>
</protein>
<dbReference type="GO" id="GO:0005737">
    <property type="term" value="C:cytoplasm"/>
    <property type="evidence" value="ECO:0007669"/>
    <property type="project" value="TreeGrafter"/>
</dbReference>
<dbReference type="SMART" id="SM00823">
    <property type="entry name" value="PKS_PP"/>
    <property type="match status" value="1"/>
</dbReference>
<dbReference type="HOGENOM" id="CLU_000022_2_4_11"/>
<dbReference type="InterPro" id="IPR020806">
    <property type="entry name" value="PKS_PP-bd"/>
</dbReference>
<dbReference type="PANTHER" id="PTHR45527">
    <property type="entry name" value="NONRIBOSOMAL PEPTIDE SYNTHETASE"/>
    <property type="match status" value="1"/>
</dbReference>
<dbReference type="PROSITE" id="PS00455">
    <property type="entry name" value="AMP_BINDING"/>
    <property type="match status" value="1"/>
</dbReference>
<dbReference type="Gene3D" id="3.30.300.30">
    <property type="match status" value="1"/>
</dbReference>
<dbReference type="Pfam" id="PF00501">
    <property type="entry name" value="AMP-binding"/>
    <property type="match status" value="1"/>
</dbReference>
<accession>Q2JBJ2</accession>
<feature type="region of interest" description="Disordered" evidence="4">
    <location>
        <begin position="864"/>
        <end position="884"/>
    </location>
</feature>
<evidence type="ECO:0000256" key="4">
    <source>
        <dbReference type="SAM" id="MobiDB-lite"/>
    </source>
</evidence>
<dbReference type="CDD" id="cd12116">
    <property type="entry name" value="A_NRPS_Ta1_like"/>
    <property type="match status" value="1"/>
</dbReference>
<dbReference type="Gene3D" id="2.30.38.10">
    <property type="entry name" value="Luciferase, Domain 3"/>
    <property type="match status" value="1"/>
</dbReference>
<dbReference type="GO" id="GO:0008610">
    <property type="term" value="P:lipid biosynthetic process"/>
    <property type="evidence" value="ECO:0007669"/>
    <property type="project" value="UniProtKB-ARBA"/>
</dbReference>
<keyword evidence="7" id="KW-1185">Reference proteome</keyword>
<evidence type="ECO:0000256" key="1">
    <source>
        <dbReference type="ARBA" id="ARBA00001957"/>
    </source>
</evidence>
<proteinExistence type="predicted"/>
<dbReference type="STRING" id="106370.Francci3_1976"/>
<dbReference type="FunFam" id="3.40.50.12780:FF:000012">
    <property type="entry name" value="Non-ribosomal peptide synthetase"/>
    <property type="match status" value="1"/>
</dbReference>
<dbReference type="InterPro" id="IPR025110">
    <property type="entry name" value="AMP-bd_C"/>
</dbReference>
<dbReference type="GO" id="GO:0072330">
    <property type="term" value="P:monocarboxylic acid biosynthetic process"/>
    <property type="evidence" value="ECO:0007669"/>
    <property type="project" value="UniProtKB-ARBA"/>
</dbReference>
<gene>
    <name evidence="6" type="ordered locus">Francci3_1976</name>
</gene>
<dbReference type="InterPro" id="IPR036736">
    <property type="entry name" value="ACP-like_sf"/>
</dbReference>
<evidence type="ECO:0000259" key="5">
    <source>
        <dbReference type="PROSITE" id="PS50075"/>
    </source>
</evidence>
<dbReference type="KEGG" id="fra:Francci3_1976"/>
<dbReference type="InterPro" id="IPR000873">
    <property type="entry name" value="AMP-dep_synth/lig_dom"/>
</dbReference>
<feature type="domain" description="Carrier" evidence="5">
    <location>
        <begin position="1248"/>
        <end position="1323"/>
    </location>
</feature>
<feature type="region of interest" description="Disordered" evidence="4">
    <location>
        <begin position="1324"/>
        <end position="1373"/>
    </location>
</feature>
<evidence type="ECO:0000256" key="3">
    <source>
        <dbReference type="ARBA" id="ARBA00022553"/>
    </source>
</evidence>
<evidence type="ECO:0000313" key="6">
    <source>
        <dbReference type="EMBL" id="ABD11350.1"/>
    </source>
</evidence>
<dbReference type="FunFam" id="1.10.1200.10:FF:000016">
    <property type="entry name" value="Non-ribosomal peptide synthase"/>
    <property type="match status" value="1"/>
</dbReference>
<evidence type="ECO:0000313" key="7">
    <source>
        <dbReference type="Proteomes" id="UP000001937"/>
    </source>
</evidence>
<dbReference type="Pfam" id="PF00668">
    <property type="entry name" value="Condensation"/>
    <property type="match status" value="1"/>
</dbReference>
<dbReference type="SUPFAM" id="SSF47336">
    <property type="entry name" value="ACP-like"/>
    <property type="match status" value="1"/>
</dbReference>
<dbReference type="InterPro" id="IPR045851">
    <property type="entry name" value="AMP-bd_C_sf"/>
</dbReference>
<keyword evidence="3" id="KW-0597">Phosphoprotein</keyword>
<dbReference type="eggNOG" id="COG1020">
    <property type="taxonomic scope" value="Bacteria"/>
</dbReference>
<dbReference type="FunFam" id="2.30.38.10:FF:000001">
    <property type="entry name" value="Non-ribosomal peptide synthetase PvdI"/>
    <property type="match status" value="1"/>
</dbReference>
<name>Q2JBJ2_FRACC</name>
<reference evidence="6 7" key="1">
    <citation type="journal article" date="2007" name="Genome Res.">
        <title>Genome characteristics of facultatively symbiotic Frankia sp. strains reflect host range and host plant biogeography.</title>
        <authorList>
            <person name="Normand P."/>
            <person name="Lapierre P."/>
            <person name="Tisa L.S."/>
            <person name="Gogarten J.P."/>
            <person name="Alloisio N."/>
            <person name="Bagnarol E."/>
            <person name="Bassi C.A."/>
            <person name="Berry A.M."/>
            <person name="Bickhart D.M."/>
            <person name="Choisne N."/>
            <person name="Couloux A."/>
            <person name="Cournoyer B."/>
            <person name="Cruveiller S."/>
            <person name="Daubin V."/>
            <person name="Demange N."/>
            <person name="Francino M.P."/>
            <person name="Goltsman E."/>
            <person name="Huang Y."/>
            <person name="Kopp O.R."/>
            <person name="Labarre L."/>
            <person name="Lapidus A."/>
            <person name="Lavire C."/>
            <person name="Marechal J."/>
            <person name="Martinez M."/>
            <person name="Mastronunzio J.E."/>
            <person name="Mullin B.C."/>
            <person name="Niemann J."/>
            <person name="Pujic P."/>
            <person name="Rawnsley T."/>
            <person name="Rouy Z."/>
            <person name="Schenowitz C."/>
            <person name="Sellstedt A."/>
            <person name="Tavares F."/>
            <person name="Tomkins J.P."/>
            <person name="Vallenet D."/>
            <person name="Valverde C."/>
            <person name="Wall L.G."/>
            <person name="Wang Y."/>
            <person name="Medigue C."/>
            <person name="Benson D.R."/>
        </authorList>
    </citation>
    <scope>NUCLEOTIDE SEQUENCE [LARGE SCALE GENOMIC DNA]</scope>
    <source>
        <strain evidence="7">DSM 45818 / CECT 9043 / CcI3</strain>
    </source>
</reference>
<dbReference type="GO" id="GO:0031177">
    <property type="term" value="F:phosphopantetheine binding"/>
    <property type="evidence" value="ECO:0007669"/>
    <property type="project" value="InterPro"/>
</dbReference>
<feature type="compositionally biased region" description="Low complexity" evidence="4">
    <location>
        <begin position="1364"/>
        <end position="1373"/>
    </location>
</feature>
<dbReference type="Gene3D" id="3.40.50.980">
    <property type="match status" value="2"/>
</dbReference>
<dbReference type="PANTHER" id="PTHR45527:SF1">
    <property type="entry name" value="FATTY ACID SYNTHASE"/>
    <property type="match status" value="1"/>
</dbReference>
<dbReference type="GO" id="GO:0043041">
    <property type="term" value="P:amino acid activation for nonribosomal peptide biosynthetic process"/>
    <property type="evidence" value="ECO:0007669"/>
    <property type="project" value="TreeGrafter"/>
</dbReference>
<feature type="compositionally biased region" description="Low complexity" evidence="4">
    <location>
        <begin position="1339"/>
        <end position="1357"/>
    </location>
</feature>
<dbReference type="FunFam" id="3.30.300.30:FF:000010">
    <property type="entry name" value="Enterobactin synthetase component F"/>
    <property type="match status" value="1"/>
</dbReference>
<dbReference type="GO" id="GO:0003824">
    <property type="term" value="F:catalytic activity"/>
    <property type="evidence" value="ECO:0007669"/>
    <property type="project" value="InterPro"/>
</dbReference>
<organism evidence="6 7">
    <name type="scientific">Frankia casuarinae (strain DSM 45818 / CECT 9043 / HFP020203 / CcI3)</name>
    <dbReference type="NCBI Taxonomy" id="106370"/>
    <lineage>
        <taxon>Bacteria</taxon>
        <taxon>Bacillati</taxon>
        <taxon>Actinomycetota</taxon>
        <taxon>Actinomycetes</taxon>
        <taxon>Frankiales</taxon>
        <taxon>Frankiaceae</taxon>
        <taxon>Frankia</taxon>
    </lineage>
</organism>
<evidence type="ECO:0000256" key="2">
    <source>
        <dbReference type="ARBA" id="ARBA00022450"/>
    </source>
</evidence>
<dbReference type="Pfam" id="PF00550">
    <property type="entry name" value="PP-binding"/>
    <property type="match status" value="1"/>
</dbReference>